<gene>
    <name evidence="2" type="ORF">HHL27_16050</name>
</gene>
<sequence length="263" mass="28448">MMHVLVINAAVLALAMLVLWRIAVRIGDVSFVDAVWAGGMAGLALLTLAQVGADAPLRAVLIAAATTIWGVRLALHLYRRWRANGEDPRYARILGKAKAEGRFAIAALTIVFAMQGVLLYLTCLPAQLGILAPGQGAPGALVAAGALLWLVGFVFESVGDAQLARFRADPANKGKVLDTGLWRYTRHPNYFGDTCVWWGIWLMAADAGLPVALAGLIGPVFLTFTLTKWSGKPMLERGMAKRRPDYAEYVRRTSGFIPLPPRK</sequence>
<evidence type="ECO:0000313" key="2">
    <source>
        <dbReference type="EMBL" id="NML95187.1"/>
    </source>
</evidence>
<feature type="transmembrane region" description="Helical" evidence="1">
    <location>
        <begin position="99"/>
        <end position="120"/>
    </location>
</feature>
<dbReference type="PANTHER" id="PTHR32251:SF17">
    <property type="entry name" value="STEROID 5-ALPHA REDUCTASE C-TERMINAL DOMAIN-CONTAINING PROTEIN"/>
    <property type="match status" value="1"/>
</dbReference>
<feature type="transmembrane region" description="Helical" evidence="1">
    <location>
        <begin position="31"/>
        <end position="53"/>
    </location>
</feature>
<keyword evidence="1" id="KW-0812">Transmembrane</keyword>
<dbReference type="AlphaFoldDB" id="A0A7Y0BRB2"/>
<feature type="transmembrane region" description="Helical" evidence="1">
    <location>
        <begin position="59"/>
        <end position="78"/>
    </location>
</feature>
<evidence type="ECO:0000313" key="3">
    <source>
        <dbReference type="Proteomes" id="UP000583556"/>
    </source>
</evidence>
<organism evidence="2 3">
    <name type="scientific">Novosphingobium olei</name>
    <dbReference type="NCBI Taxonomy" id="2728851"/>
    <lineage>
        <taxon>Bacteria</taxon>
        <taxon>Pseudomonadati</taxon>
        <taxon>Pseudomonadota</taxon>
        <taxon>Alphaproteobacteria</taxon>
        <taxon>Sphingomonadales</taxon>
        <taxon>Sphingomonadaceae</taxon>
        <taxon>Novosphingobium</taxon>
    </lineage>
</organism>
<feature type="transmembrane region" description="Helical" evidence="1">
    <location>
        <begin position="6"/>
        <end position="24"/>
    </location>
</feature>
<dbReference type="PROSITE" id="PS50244">
    <property type="entry name" value="S5A_REDUCTASE"/>
    <property type="match status" value="1"/>
</dbReference>
<comment type="caution">
    <text evidence="2">The sequence shown here is derived from an EMBL/GenBank/DDBJ whole genome shotgun (WGS) entry which is preliminary data.</text>
</comment>
<accession>A0A7Y0BRB2</accession>
<dbReference type="EMBL" id="JABBGM010000008">
    <property type="protein sequence ID" value="NML95187.1"/>
    <property type="molecule type" value="Genomic_DNA"/>
</dbReference>
<keyword evidence="1" id="KW-0472">Membrane</keyword>
<dbReference type="RefSeq" id="WP_169494400.1">
    <property type="nucleotide sequence ID" value="NZ_JABBGM010000008.1"/>
</dbReference>
<keyword evidence="1" id="KW-1133">Transmembrane helix</keyword>
<feature type="transmembrane region" description="Helical" evidence="1">
    <location>
        <begin position="140"/>
        <end position="158"/>
    </location>
</feature>
<dbReference type="Gene3D" id="1.20.120.1630">
    <property type="match status" value="1"/>
</dbReference>
<dbReference type="PANTHER" id="PTHR32251">
    <property type="entry name" value="3-OXO-5-ALPHA-STEROID 4-DEHYDROGENASE"/>
    <property type="match status" value="1"/>
</dbReference>
<name>A0A7Y0BRB2_9SPHN</name>
<proteinExistence type="predicted"/>
<dbReference type="Pfam" id="PF06966">
    <property type="entry name" value="DUF1295"/>
    <property type="match status" value="1"/>
</dbReference>
<dbReference type="Proteomes" id="UP000583556">
    <property type="component" value="Unassembled WGS sequence"/>
</dbReference>
<dbReference type="GO" id="GO:0016020">
    <property type="term" value="C:membrane"/>
    <property type="evidence" value="ECO:0007669"/>
    <property type="project" value="TreeGrafter"/>
</dbReference>
<dbReference type="InterPro" id="IPR010721">
    <property type="entry name" value="UstE-like"/>
</dbReference>
<protein>
    <submittedName>
        <fullName evidence="2">DUF1295 domain-containing protein</fullName>
    </submittedName>
</protein>
<keyword evidence="3" id="KW-1185">Reference proteome</keyword>
<evidence type="ECO:0000256" key="1">
    <source>
        <dbReference type="SAM" id="Phobius"/>
    </source>
</evidence>
<reference evidence="2 3" key="1">
    <citation type="submission" date="2020-04" db="EMBL/GenBank/DDBJ databases">
        <title>Novosphingobium sp. TW-4 isolated from soil.</title>
        <authorList>
            <person name="Dahal R.H."/>
            <person name="Chaudhary D.K."/>
        </authorList>
    </citation>
    <scope>NUCLEOTIDE SEQUENCE [LARGE SCALE GENOMIC DNA]</scope>
    <source>
        <strain evidence="2 3">TW-4</strain>
    </source>
</reference>